<dbReference type="AlphaFoldDB" id="A0A923IEE2"/>
<feature type="transmembrane region" description="Helical" evidence="1">
    <location>
        <begin position="194"/>
        <end position="215"/>
    </location>
</feature>
<proteinExistence type="predicted"/>
<feature type="transmembrane region" description="Helical" evidence="1">
    <location>
        <begin position="55"/>
        <end position="75"/>
    </location>
</feature>
<comment type="caution">
    <text evidence="2">The sequence shown here is derived from an EMBL/GenBank/DDBJ whole genome shotgun (WGS) entry which is preliminary data.</text>
</comment>
<keyword evidence="1" id="KW-0472">Membrane</keyword>
<evidence type="ECO:0000313" key="2">
    <source>
        <dbReference type="EMBL" id="MBC5581012.1"/>
    </source>
</evidence>
<keyword evidence="1" id="KW-0812">Transmembrane</keyword>
<dbReference type="Proteomes" id="UP000659630">
    <property type="component" value="Unassembled WGS sequence"/>
</dbReference>
<evidence type="ECO:0000313" key="3">
    <source>
        <dbReference type="Proteomes" id="UP000659630"/>
    </source>
</evidence>
<organism evidence="2 3">
    <name type="scientific">Anaerofilum hominis</name>
    <dbReference type="NCBI Taxonomy" id="2763016"/>
    <lineage>
        <taxon>Bacteria</taxon>
        <taxon>Bacillati</taxon>
        <taxon>Bacillota</taxon>
        <taxon>Clostridia</taxon>
        <taxon>Eubacteriales</taxon>
        <taxon>Oscillospiraceae</taxon>
        <taxon>Anaerofilum</taxon>
    </lineage>
</organism>
<reference evidence="2" key="1">
    <citation type="submission" date="2020-08" db="EMBL/GenBank/DDBJ databases">
        <title>Genome public.</title>
        <authorList>
            <person name="Liu C."/>
            <person name="Sun Q."/>
        </authorList>
    </citation>
    <scope>NUCLEOTIDE SEQUENCE</scope>
    <source>
        <strain evidence="2">BX8</strain>
    </source>
</reference>
<name>A0A923IEE2_9FIRM</name>
<keyword evidence="1" id="KW-1133">Transmembrane helix</keyword>
<dbReference type="EMBL" id="JACONZ010000002">
    <property type="protein sequence ID" value="MBC5581012.1"/>
    <property type="molecule type" value="Genomic_DNA"/>
</dbReference>
<gene>
    <name evidence="2" type="ORF">H8S23_05795</name>
</gene>
<dbReference type="RefSeq" id="WP_186887387.1">
    <property type="nucleotide sequence ID" value="NZ_JACONZ010000002.1"/>
</dbReference>
<protein>
    <submittedName>
        <fullName evidence="2">Uncharacterized protein</fullName>
    </submittedName>
</protein>
<accession>A0A923IEE2</accession>
<feature type="transmembrane region" description="Helical" evidence="1">
    <location>
        <begin position="235"/>
        <end position="257"/>
    </location>
</feature>
<evidence type="ECO:0000256" key="1">
    <source>
        <dbReference type="SAM" id="Phobius"/>
    </source>
</evidence>
<keyword evidence="3" id="KW-1185">Reference proteome</keyword>
<sequence>MLGKLLKYELRATGRQILPLCGAMLVYAALCRLLSALRITRAWPSLDQTLEGVGILFFVLLLFACCVASTIVLIVRYYRNLYGDEGYLMNTLPVTPAQHIWAKLICAFLWELGVALSVFLSLSILLAGTGVFPVLGREAGWALSRLGRLFSFQPGSMALAVTEVILLIPASSLSGLLMFYAAISLGQFVRRHRVLGAVAFYFMLNFEFGLLTALLSLPIGLLGARLSYSVFPVSFLLLIWGGILLSAVLHIAVYFGICRWCLSKKLELE</sequence>
<feature type="transmembrane region" description="Helical" evidence="1">
    <location>
        <begin position="17"/>
        <end position="35"/>
    </location>
</feature>
<feature type="transmembrane region" description="Helical" evidence="1">
    <location>
        <begin position="108"/>
        <end position="135"/>
    </location>
</feature>
<feature type="transmembrane region" description="Helical" evidence="1">
    <location>
        <begin position="155"/>
        <end position="182"/>
    </location>
</feature>